<dbReference type="EMBL" id="OMOQ01000002">
    <property type="protein sequence ID" value="SPH23931.1"/>
    <property type="molecule type" value="Genomic_DNA"/>
</dbReference>
<dbReference type="RefSeq" id="WP_146188877.1">
    <property type="nucleotide sequence ID" value="NZ_OMOQ01000002.1"/>
</dbReference>
<protein>
    <submittedName>
        <fullName evidence="1">Uncharacterized protein</fullName>
    </submittedName>
</protein>
<gene>
    <name evidence="1" type="ORF">DEA8626_03008</name>
</gene>
<evidence type="ECO:0000313" key="1">
    <source>
        <dbReference type="EMBL" id="SPH23931.1"/>
    </source>
</evidence>
<accession>A0A2R8BKW6</accession>
<organism evidence="1 2">
    <name type="scientific">Albidovulum aquaemixtae</name>
    <dbReference type="NCBI Taxonomy" id="1542388"/>
    <lineage>
        <taxon>Bacteria</taxon>
        <taxon>Pseudomonadati</taxon>
        <taxon>Pseudomonadota</taxon>
        <taxon>Alphaproteobacteria</taxon>
        <taxon>Rhodobacterales</taxon>
        <taxon>Paracoccaceae</taxon>
        <taxon>Albidovulum</taxon>
    </lineage>
</organism>
<keyword evidence="2" id="KW-1185">Reference proteome</keyword>
<dbReference type="Proteomes" id="UP000244924">
    <property type="component" value="Unassembled WGS sequence"/>
</dbReference>
<reference evidence="1 2" key="1">
    <citation type="submission" date="2018-03" db="EMBL/GenBank/DDBJ databases">
        <authorList>
            <person name="Keele B.F."/>
        </authorList>
    </citation>
    <scope>NUCLEOTIDE SEQUENCE [LARGE SCALE GENOMIC DNA]</scope>
    <source>
        <strain evidence="1 2">CECT 8626</strain>
    </source>
</reference>
<evidence type="ECO:0000313" key="2">
    <source>
        <dbReference type="Proteomes" id="UP000244924"/>
    </source>
</evidence>
<name>A0A2R8BKW6_9RHOB</name>
<sequence length="66" mass="7518">MDHRWTDFHGLAEELTTREASPSAAELTPILARHIHPRIPAETPEDRLRLDVLQHALVVFEGYPHG</sequence>
<dbReference type="AlphaFoldDB" id="A0A2R8BKW6"/>
<proteinExistence type="predicted"/>